<dbReference type="PRINTS" id="PR00992">
    <property type="entry name" value="ALARACEMASE"/>
</dbReference>
<evidence type="ECO:0000256" key="7">
    <source>
        <dbReference type="HAMAP-Rule" id="MF_01201"/>
    </source>
</evidence>
<dbReference type="PANTHER" id="PTHR30511:SF0">
    <property type="entry name" value="ALANINE RACEMASE, CATABOLIC-RELATED"/>
    <property type="match status" value="1"/>
</dbReference>
<dbReference type="PROSITE" id="PS00395">
    <property type="entry name" value="ALANINE_RACEMASE"/>
    <property type="match status" value="1"/>
</dbReference>
<feature type="domain" description="Alanine racemase C-terminal" evidence="10">
    <location>
        <begin position="246"/>
        <end position="372"/>
    </location>
</feature>
<dbReference type="SUPFAM" id="SSF50621">
    <property type="entry name" value="Alanine racemase C-terminal domain-like"/>
    <property type="match status" value="1"/>
</dbReference>
<dbReference type="SUPFAM" id="SSF51419">
    <property type="entry name" value="PLP-binding barrel"/>
    <property type="match status" value="1"/>
</dbReference>
<sequence>MDQVLANEALANGAGGILRVHLGALKANYLKLCQLAAPTPVSAVVKADAYGLGVTAVTDTLYAAGCRHFFVALTREALELRPHLPSDAALYVLNGLTPGSEARAAAAGLIPVLNCPEQLDAWGDVARQTGQTLPALLQVDTGMSRLGFMPEDLKALAHTPERLEGVRIDYLMSHLACADEPASPANGQQLEAFELASRLFPDTPLCFANSGGLFLGAEYHADLCRPGIALYGAAPHLERPNPMQPVIALDLAVIQTRSVPAGTRIGYGGTVVTDAPKRLATLSAGYADGLPRRLGDQGAVYFKGVRLPFIGRVSMDSIIIDIDALPEGALKASDFVELIGPHQSLDDVAAAAGTIAYEILTQLGPRYHRHLIAAEG</sequence>
<evidence type="ECO:0000313" key="11">
    <source>
        <dbReference type="EMBL" id="BBF80013.1"/>
    </source>
</evidence>
<dbReference type="InterPro" id="IPR020622">
    <property type="entry name" value="Ala_racemase_pyridoxalP-BS"/>
</dbReference>
<dbReference type="RefSeq" id="WP_126420245.1">
    <property type="nucleotide sequence ID" value="NZ_AP018827.1"/>
</dbReference>
<comment type="pathway">
    <text evidence="7">Amino-acid biosynthesis; D-alanine biosynthesis; D-alanine from L-alanine: step 1/1.</text>
</comment>
<comment type="cofactor">
    <cofactor evidence="2 7 8">
        <name>pyridoxal 5'-phosphate</name>
        <dbReference type="ChEBI" id="CHEBI:597326"/>
    </cofactor>
</comment>
<organism evidence="11 12">
    <name type="scientific">Asticcacaulis excentricus</name>
    <dbReference type="NCBI Taxonomy" id="78587"/>
    <lineage>
        <taxon>Bacteria</taxon>
        <taxon>Pseudomonadati</taxon>
        <taxon>Pseudomonadota</taxon>
        <taxon>Alphaproteobacteria</taxon>
        <taxon>Caulobacterales</taxon>
        <taxon>Caulobacteraceae</taxon>
        <taxon>Asticcacaulis</taxon>
    </lineage>
</organism>
<evidence type="ECO:0000256" key="6">
    <source>
        <dbReference type="ARBA" id="ARBA00023235"/>
    </source>
</evidence>
<comment type="function">
    <text evidence="7">Catalyzes the interconversion of L-alanine and D-alanine. May also act on other amino acids.</text>
</comment>
<feature type="binding site" evidence="7 9">
    <location>
        <position position="145"/>
    </location>
    <ligand>
        <name>substrate</name>
    </ligand>
</feature>
<dbReference type="SMART" id="SM01005">
    <property type="entry name" value="Ala_racemase_C"/>
    <property type="match status" value="1"/>
</dbReference>
<keyword evidence="6 7" id="KW-0413">Isomerase</keyword>
<dbReference type="InterPro" id="IPR001608">
    <property type="entry name" value="Ala_racemase_N"/>
</dbReference>
<name>A0A3G9G4M7_9CAUL</name>
<dbReference type="InterPro" id="IPR029066">
    <property type="entry name" value="PLP-binding_barrel"/>
</dbReference>
<proteinExistence type="inferred from homology"/>
<reference evidence="12" key="2">
    <citation type="journal article" date="2017" name="Plant Physiol. Biochem.">
        <title>Differential oxidative and antioxidative response of duckweed Lemna minor toward plant growth promoting/inhibiting bacteria.</title>
        <authorList>
            <person name="Ishizawa H."/>
            <person name="Kuroda M."/>
            <person name="Morikawa M."/>
            <person name="Ike M."/>
        </authorList>
    </citation>
    <scope>NUCLEOTIDE SEQUENCE [LARGE SCALE GENOMIC DNA]</scope>
    <source>
        <strain evidence="12">M6</strain>
    </source>
</reference>
<dbReference type="Pfam" id="PF00842">
    <property type="entry name" value="Ala_racemase_C"/>
    <property type="match status" value="1"/>
</dbReference>
<dbReference type="GO" id="GO:0008784">
    <property type="term" value="F:alanine racemase activity"/>
    <property type="evidence" value="ECO:0007669"/>
    <property type="project" value="UniProtKB-UniRule"/>
</dbReference>
<dbReference type="Gene3D" id="3.20.20.10">
    <property type="entry name" value="Alanine racemase"/>
    <property type="match status" value="1"/>
</dbReference>
<dbReference type="PANTHER" id="PTHR30511">
    <property type="entry name" value="ALANINE RACEMASE"/>
    <property type="match status" value="1"/>
</dbReference>
<dbReference type="CDD" id="cd00430">
    <property type="entry name" value="PLPDE_III_AR"/>
    <property type="match status" value="1"/>
</dbReference>
<dbReference type="GO" id="GO:0030170">
    <property type="term" value="F:pyridoxal phosphate binding"/>
    <property type="evidence" value="ECO:0007669"/>
    <property type="project" value="UniProtKB-UniRule"/>
</dbReference>
<feature type="active site" description="Proton acceptor; specific for D-alanine" evidence="7">
    <location>
        <position position="46"/>
    </location>
</feature>
<evidence type="ECO:0000256" key="5">
    <source>
        <dbReference type="ARBA" id="ARBA00022898"/>
    </source>
</evidence>
<dbReference type="NCBIfam" id="TIGR00492">
    <property type="entry name" value="alr"/>
    <property type="match status" value="1"/>
</dbReference>
<dbReference type="InterPro" id="IPR011079">
    <property type="entry name" value="Ala_racemase_C"/>
</dbReference>
<dbReference type="InterPro" id="IPR000821">
    <property type="entry name" value="Ala_racemase"/>
</dbReference>
<dbReference type="InterPro" id="IPR009006">
    <property type="entry name" value="Ala_racemase/Decarboxylase_C"/>
</dbReference>
<keyword evidence="5 7" id="KW-0663">Pyridoxal phosphate</keyword>
<evidence type="ECO:0000259" key="10">
    <source>
        <dbReference type="SMART" id="SM01005"/>
    </source>
</evidence>
<feature type="active site" description="Proton acceptor; specific for L-alanine" evidence="7">
    <location>
        <position position="267"/>
    </location>
</feature>
<feature type="binding site" evidence="7 9">
    <location>
        <position position="315"/>
    </location>
    <ligand>
        <name>substrate</name>
    </ligand>
</feature>
<feature type="modified residue" description="N6-(pyridoxal phosphate)lysine" evidence="7 8">
    <location>
        <position position="46"/>
    </location>
</feature>
<evidence type="ECO:0000256" key="8">
    <source>
        <dbReference type="PIRSR" id="PIRSR600821-50"/>
    </source>
</evidence>
<dbReference type="Proteomes" id="UP000278756">
    <property type="component" value="Chromosome 1"/>
</dbReference>
<dbReference type="Pfam" id="PF01168">
    <property type="entry name" value="Ala_racemase_N"/>
    <property type="match status" value="1"/>
</dbReference>
<gene>
    <name evidence="11" type="ORF">EM6_0591</name>
</gene>
<protein>
    <recommendedName>
        <fullName evidence="4 7">Alanine racemase</fullName>
        <ecNumber evidence="4 7">5.1.1.1</ecNumber>
    </recommendedName>
</protein>
<dbReference type="GO" id="GO:0030632">
    <property type="term" value="P:D-alanine biosynthetic process"/>
    <property type="evidence" value="ECO:0007669"/>
    <property type="project" value="UniProtKB-UniRule"/>
</dbReference>
<comment type="catalytic activity">
    <reaction evidence="1 7">
        <text>L-alanine = D-alanine</text>
        <dbReference type="Rhea" id="RHEA:20249"/>
        <dbReference type="ChEBI" id="CHEBI:57416"/>
        <dbReference type="ChEBI" id="CHEBI:57972"/>
        <dbReference type="EC" id="5.1.1.1"/>
    </reaction>
</comment>
<dbReference type="GO" id="GO:0005829">
    <property type="term" value="C:cytosol"/>
    <property type="evidence" value="ECO:0007669"/>
    <property type="project" value="TreeGrafter"/>
</dbReference>
<dbReference type="EMBL" id="AP018827">
    <property type="protein sequence ID" value="BBF80013.1"/>
    <property type="molecule type" value="Genomic_DNA"/>
</dbReference>
<evidence type="ECO:0000256" key="1">
    <source>
        <dbReference type="ARBA" id="ARBA00000316"/>
    </source>
</evidence>
<dbReference type="OrthoDB" id="9813814at2"/>
<evidence type="ECO:0000256" key="4">
    <source>
        <dbReference type="ARBA" id="ARBA00013089"/>
    </source>
</evidence>
<evidence type="ECO:0000256" key="9">
    <source>
        <dbReference type="PIRSR" id="PIRSR600821-52"/>
    </source>
</evidence>
<dbReference type="Gene3D" id="2.40.37.10">
    <property type="entry name" value="Lyase, Ornithine Decarboxylase, Chain A, domain 1"/>
    <property type="match status" value="1"/>
</dbReference>
<comment type="similarity">
    <text evidence="3 7">Belongs to the alanine racemase family.</text>
</comment>
<evidence type="ECO:0000256" key="3">
    <source>
        <dbReference type="ARBA" id="ARBA00007880"/>
    </source>
</evidence>
<dbReference type="AlphaFoldDB" id="A0A3G9G4M7"/>
<dbReference type="EC" id="5.1.1.1" evidence="4 7"/>
<evidence type="ECO:0000256" key="2">
    <source>
        <dbReference type="ARBA" id="ARBA00001933"/>
    </source>
</evidence>
<dbReference type="HAMAP" id="MF_01201">
    <property type="entry name" value="Ala_racemase"/>
    <property type="match status" value="1"/>
</dbReference>
<reference evidence="12" key="1">
    <citation type="journal article" date="2017" name="Biotechnol. Biofuels">
        <title>Evaluation of environmental bacterial communities as a factor affecting the growth of duckweed Lemna minor.</title>
        <authorList>
            <person name="Ishizawa H."/>
            <person name="Kuroda M."/>
            <person name="Morikawa M."/>
            <person name="Ike M."/>
        </authorList>
    </citation>
    <scope>NUCLEOTIDE SEQUENCE [LARGE SCALE GENOMIC DNA]</scope>
    <source>
        <strain evidence="12">M6</strain>
    </source>
</reference>
<accession>A0A3G9G4M7</accession>
<dbReference type="UniPathway" id="UPA00042">
    <property type="reaction ID" value="UER00497"/>
</dbReference>
<evidence type="ECO:0000313" key="12">
    <source>
        <dbReference type="Proteomes" id="UP000278756"/>
    </source>
</evidence>